<keyword evidence="1" id="KW-0812">Transmembrane</keyword>
<evidence type="ECO:0000313" key="3">
    <source>
        <dbReference type="Proteomes" id="UP000055045"/>
    </source>
</evidence>
<dbReference type="EMBL" id="LLXE01000171">
    <property type="protein sequence ID" value="KUM60534.1"/>
    <property type="molecule type" value="Genomic_DNA"/>
</dbReference>
<dbReference type="Proteomes" id="UP000055045">
    <property type="component" value="Unassembled WGS sequence"/>
</dbReference>
<name>A0A101MH89_PENFR</name>
<proteinExistence type="predicted"/>
<accession>A0A101MH89</accession>
<gene>
    <name evidence="2" type="ORF">ACN42_g6588</name>
</gene>
<protein>
    <submittedName>
        <fullName evidence="2">Uncharacterized protein</fullName>
    </submittedName>
</protein>
<sequence>MHPPVNVGGVRAFVKCYIINANTYGLLLGVRWMRRVRHAVDYSKERVTIRGSDGVPVELITALAPIECLDELPVICVDEGVDDILQRVIDDTDDGEELSDQEGF</sequence>
<dbReference type="OrthoDB" id="5427304at2759"/>
<reference evidence="2 3" key="1">
    <citation type="submission" date="2015-10" db="EMBL/GenBank/DDBJ databases">
        <title>Genome sequencing of Penicillium freii.</title>
        <authorList>
            <person name="Nguyen H.D."/>
            <person name="Visagie C.M."/>
            <person name="Seifert K.A."/>
        </authorList>
    </citation>
    <scope>NUCLEOTIDE SEQUENCE [LARGE SCALE GENOMIC DNA]</scope>
    <source>
        <strain evidence="2 3">DAOM 242723</strain>
    </source>
</reference>
<dbReference type="Gene3D" id="2.40.70.10">
    <property type="entry name" value="Acid Proteases"/>
    <property type="match status" value="1"/>
</dbReference>
<evidence type="ECO:0000313" key="2">
    <source>
        <dbReference type="EMBL" id="KUM60534.1"/>
    </source>
</evidence>
<dbReference type="InterPro" id="IPR021109">
    <property type="entry name" value="Peptidase_aspartic_dom_sf"/>
</dbReference>
<organism evidence="2 3">
    <name type="scientific">Penicillium freii</name>
    <dbReference type="NCBI Taxonomy" id="48697"/>
    <lineage>
        <taxon>Eukaryota</taxon>
        <taxon>Fungi</taxon>
        <taxon>Dikarya</taxon>
        <taxon>Ascomycota</taxon>
        <taxon>Pezizomycotina</taxon>
        <taxon>Eurotiomycetes</taxon>
        <taxon>Eurotiomycetidae</taxon>
        <taxon>Eurotiales</taxon>
        <taxon>Aspergillaceae</taxon>
        <taxon>Penicillium</taxon>
    </lineage>
</organism>
<keyword evidence="3" id="KW-1185">Reference proteome</keyword>
<keyword evidence="1" id="KW-0472">Membrane</keyword>
<feature type="transmembrane region" description="Helical" evidence="1">
    <location>
        <begin position="12"/>
        <end position="30"/>
    </location>
</feature>
<comment type="caution">
    <text evidence="2">The sequence shown here is derived from an EMBL/GenBank/DDBJ whole genome shotgun (WGS) entry which is preliminary data.</text>
</comment>
<evidence type="ECO:0000256" key="1">
    <source>
        <dbReference type="SAM" id="Phobius"/>
    </source>
</evidence>
<dbReference type="AlphaFoldDB" id="A0A101MH89"/>
<keyword evidence="1" id="KW-1133">Transmembrane helix</keyword>